<dbReference type="InterPro" id="IPR014721">
    <property type="entry name" value="Ribsml_uS5_D2-typ_fold_subgr"/>
</dbReference>
<feature type="region of interest" description="Disordered" evidence="10">
    <location>
        <begin position="380"/>
        <end position="400"/>
    </location>
</feature>
<evidence type="ECO:0000256" key="10">
    <source>
        <dbReference type="SAM" id="MobiDB-lite"/>
    </source>
</evidence>
<evidence type="ECO:0000256" key="1">
    <source>
        <dbReference type="ARBA" id="ARBA00004496"/>
    </source>
</evidence>
<dbReference type="Pfam" id="PF03144">
    <property type="entry name" value="GTP_EFTU_D2"/>
    <property type="match status" value="1"/>
</dbReference>
<dbReference type="Pfam" id="PF14492">
    <property type="entry name" value="EFG_III"/>
    <property type="match status" value="1"/>
</dbReference>
<organism evidence="12 13">
    <name type="scientific">Dictyostelium discoideum</name>
    <name type="common">Social amoeba</name>
    <dbReference type="NCBI Taxonomy" id="44689"/>
    <lineage>
        <taxon>Eukaryota</taxon>
        <taxon>Amoebozoa</taxon>
        <taxon>Evosea</taxon>
        <taxon>Eumycetozoa</taxon>
        <taxon>Dictyostelia</taxon>
        <taxon>Dictyosteliales</taxon>
        <taxon>Dictyosteliaceae</taxon>
        <taxon>Dictyostelium</taxon>
    </lineage>
</organism>
<dbReference type="GO" id="GO:0003924">
    <property type="term" value="F:GTPase activity"/>
    <property type="evidence" value="ECO:0000318"/>
    <property type="project" value="GO_Central"/>
</dbReference>
<dbReference type="SUPFAM" id="SSF54211">
    <property type="entry name" value="Ribosomal protein S5 domain 2-like"/>
    <property type="match status" value="2"/>
</dbReference>
<dbReference type="GO" id="GO:0005829">
    <property type="term" value="C:cytosol"/>
    <property type="evidence" value="ECO:0000318"/>
    <property type="project" value="GO_Central"/>
</dbReference>
<feature type="compositionally biased region" description="Low complexity" evidence="10">
    <location>
        <begin position="382"/>
        <end position="399"/>
    </location>
</feature>
<dbReference type="FunFam" id="3.30.70.870:FF:000002">
    <property type="entry name" value="Translation elongation factor 2"/>
    <property type="match status" value="1"/>
</dbReference>
<dbReference type="SUPFAM" id="SSF52540">
    <property type="entry name" value="P-loop containing nucleoside triphosphate hydrolases"/>
    <property type="match status" value="1"/>
</dbReference>
<dbReference type="eggNOG" id="KOG0467">
    <property type="taxonomic scope" value="Eukaryota"/>
</dbReference>
<dbReference type="InterPro" id="IPR027417">
    <property type="entry name" value="P-loop_NTPase"/>
</dbReference>
<feature type="region of interest" description="Disordered" evidence="10">
    <location>
        <begin position="485"/>
        <end position="518"/>
    </location>
</feature>
<dbReference type="SUPFAM" id="SSF54980">
    <property type="entry name" value="EF-G C-terminal domain-like"/>
    <property type="match status" value="2"/>
</dbReference>
<dbReference type="HOGENOM" id="CLU_002794_3_1_1"/>
<dbReference type="InterPro" id="IPR035647">
    <property type="entry name" value="EFG_III/V"/>
</dbReference>
<protein>
    <recommendedName>
        <fullName evidence="8">Ribosome assembly protein 1</fullName>
    </recommendedName>
    <alternativeName>
        <fullName evidence="9">Elongation factor-like 1</fullName>
    </alternativeName>
</protein>
<dbReference type="GO" id="GO:0003746">
    <property type="term" value="F:translation elongation factor activity"/>
    <property type="evidence" value="ECO:0007669"/>
    <property type="project" value="UniProtKB-KW"/>
</dbReference>
<dbReference type="FunFam" id="3.30.70.240:FF:000006">
    <property type="entry name" value="Elongation factor like GTPase 1"/>
    <property type="match status" value="1"/>
</dbReference>
<dbReference type="PaxDb" id="44689-DDB0235191"/>
<dbReference type="CDD" id="cd01681">
    <property type="entry name" value="aeEF2_snRNP_like_IV"/>
    <property type="match status" value="1"/>
</dbReference>
<keyword evidence="12" id="KW-0648">Protein biosynthesis</keyword>
<feature type="compositionally biased region" description="Polar residues" evidence="10">
    <location>
        <begin position="459"/>
        <end position="469"/>
    </location>
</feature>
<dbReference type="Gene3D" id="3.30.70.870">
    <property type="entry name" value="Elongation Factor G (Translational Gtpase), domain 3"/>
    <property type="match status" value="1"/>
</dbReference>
<dbReference type="GO" id="GO:1990904">
    <property type="term" value="C:ribonucleoprotein complex"/>
    <property type="evidence" value="ECO:0000318"/>
    <property type="project" value="GO_Central"/>
</dbReference>
<dbReference type="InParanoid" id="Q54WF2"/>
<dbReference type="SMR" id="Q54WF2"/>
<name>Q54WF2_DICDI</name>
<evidence type="ECO:0000256" key="5">
    <source>
        <dbReference type="ARBA" id="ARBA00022801"/>
    </source>
</evidence>
<keyword evidence="13" id="KW-1185">Reference proteome</keyword>
<dbReference type="SMART" id="SM00838">
    <property type="entry name" value="EFG_C"/>
    <property type="match status" value="1"/>
</dbReference>
<dbReference type="InterPro" id="IPR005225">
    <property type="entry name" value="Small_GTP-bd"/>
</dbReference>
<dbReference type="InterPro" id="IPR000795">
    <property type="entry name" value="T_Tr_GTP-bd_dom"/>
</dbReference>
<evidence type="ECO:0000256" key="3">
    <source>
        <dbReference type="ARBA" id="ARBA00022517"/>
    </source>
</evidence>
<feature type="region of interest" description="Disordered" evidence="10">
    <location>
        <begin position="717"/>
        <end position="747"/>
    </location>
</feature>
<feature type="region of interest" description="Disordered" evidence="10">
    <location>
        <begin position="806"/>
        <end position="829"/>
    </location>
</feature>
<dbReference type="STRING" id="44689.Q54WF2"/>
<dbReference type="Gene3D" id="3.30.230.10">
    <property type="match status" value="2"/>
</dbReference>
<dbReference type="InterPro" id="IPR056752">
    <property type="entry name" value="EFL1"/>
</dbReference>
<dbReference type="dictyBase" id="DDB_G0279689">
    <property type="gene designation" value="eftud1"/>
</dbReference>
<dbReference type="PROSITE" id="PS51722">
    <property type="entry name" value="G_TR_2"/>
    <property type="match status" value="1"/>
</dbReference>
<gene>
    <name evidence="12" type="primary">eftud1</name>
    <name evidence="12" type="ORF">DDB_G0279689</name>
</gene>
<dbReference type="Pfam" id="PF25118">
    <property type="entry name" value="EFL1"/>
    <property type="match status" value="1"/>
</dbReference>
<dbReference type="PANTHER" id="PTHR42908:SF3">
    <property type="entry name" value="ELONGATION FACTOR-LIKE GTPASE 1"/>
    <property type="match status" value="1"/>
</dbReference>
<dbReference type="InterPro" id="IPR041095">
    <property type="entry name" value="EFG_II"/>
</dbReference>
<evidence type="ECO:0000256" key="9">
    <source>
        <dbReference type="ARBA" id="ARBA00081809"/>
    </source>
</evidence>
<keyword evidence="6" id="KW-0342">GTP-binding</keyword>
<evidence type="ECO:0000256" key="2">
    <source>
        <dbReference type="ARBA" id="ARBA00022490"/>
    </source>
</evidence>
<sequence length="1164" mass="130130">MPSISPNLLASLQDHTKNIRNICVLAHVDHGKTTLSDCLISSNGIISPEMAGKLRYLDFLEDEQEREITMKASAISLLFQQPSSSSSSNDKESFLINLIDSPGHVDFSSEVSTAVRITDGALVLVDAVEGVCIQTHAVLKQAYQEKVKPCLVLNKIDRLILELHMTPLEAYQHLSKIIEQVNVITGTLTSEEIILKESSEDYIESSDDSNLNFNENIGTEYYFSPQKGNVAFTTAFDGWGFTIKQFIDLCYKKTGIKKEILEKCLWGEYYYHPKEKKIYKSPKGNLMPMFVTFILNSVWEVVKTIVGTPEWIDRDRLDKMISVLNITVGARDLASKDQKIVLKSVLHAWLPLSEAVLSMVCDKLPDPIEGQARRMEKIFKPSKSLSTSSSSSSSSSNQSNVELIEKQKQLLYDTITCNSSDDCEIVAYVAKVFAHNKRGGVQTSTIHRPVPPRRVQPSAVPSQNRQQQLHQDEKDILKIDNMFISSAPSTTNDSTTTTKTTTTSPSSPITSTAKPLDLSTIPTGPIKANNNDEEFIAVVRVFSGVLKKGKTIYVMGPRYDPMNPTHDVYKVEITHLYLLMGSSLEPIDKVPAGNVCGVGGGVGNLVLKSATISSSLMCPPISNMMFVSSPIVKVALEPENISDLPKLLHGLKLLNQADPLVEVYVQETGEHVIVASGELHLERCIRDLKESFAKINVHVSSPIVPFRETIITPTITTPTTSSTITSSSSTTAAATATTTNNSGQQSPPLKEIITVKTANKKVSVKIRAIPLPKNITNLIEQRSQQLRDLFLGGKNTNKELSDNKITKREAEQAEREDFQKELEEELEKSGGDWKNEIKNIWSFGPRHIGPNLLLNHIPGYNLSPYWKHSLQRGIQKKLKKLQKQQQQEKEEIKEEEEEKEEEEKEDEEDEDEKEIEEEEIQEEENSNSEVGSIKLLDGDDKFKRISELDNSIVSGFQLATIAGPLCDEPMMGVCLIVEDIDIIREEGDQQNSDSYGPLSGQMISTVKEGCRMAFQIKPQRLMEALYLCEIQVTSTALGKMYSVLSSRRAQIQKEGVKEGTQIFCIQARLPVVESFGFSQQIMIKTSGAASTQLFFDNYWETIEQDPYYEPTTEEELEDNGVNIASLGNNIARQYMNMIRKRKGLFVEEKLVEHADKQRTLKKNK</sequence>
<dbReference type="CDD" id="cd16261">
    <property type="entry name" value="EF2_snRNP_III"/>
    <property type="match status" value="1"/>
</dbReference>
<dbReference type="FunFam" id="3.40.50.300:FF:000746">
    <property type="entry name" value="Ribosome assembly protein 1"/>
    <property type="match status" value="1"/>
</dbReference>
<dbReference type="InterPro" id="IPR004161">
    <property type="entry name" value="EFTu-like_2"/>
</dbReference>
<feature type="compositionally biased region" description="Acidic residues" evidence="10">
    <location>
        <begin position="893"/>
        <end position="926"/>
    </location>
</feature>
<feature type="region of interest" description="Disordered" evidence="10">
    <location>
        <begin position="443"/>
        <end position="470"/>
    </location>
</feature>
<feature type="compositionally biased region" description="Low complexity" evidence="10">
    <location>
        <begin position="485"/>
        <end position="512"/>
    </location>
</feature>
<dbReference type="Pfam" id="PF00679">
    <property type="entry name" value="EFG_C"/>
    <property type="match status" value="1"/>
</dbReference>
<dbReference type="RefSeq" id="XP_641601.1">
    <property type="nucleotide sequence ID" value="XM_636509.1"/>
</dbReference>
<dbReference type="CDD" id="cd01885">
    <property type="entry name" value="EF2"/>
    <property type="match status" value="1"/>
</dbReference>
<feature type="domain" description="Tr-type G" evidence="11">
    <location>
        <begin position="17"/>
        <end position="368"/>
    </location>
</feature>
<dbReference type="GO" id="GO:0042256">
    <property type="term" value="P:cytosolic ribosome assembly"/>
    <property type="evidence" value="ECO:0000318"/>
    <property type="project" value="GO_Central"/>
</dbReference>
<dbReference type="OMA" id="FARCDIQ"/>
<dbReference type="FunCoup" id="Q54WF2">
    <property type="interactions" value="762"/>
</dbReference>
<keyword evidence="2" id="KW-0963">Cytoplasm</keyword>
<dbReference type="AlphaFoldDB" id="Q54WF2"/>
<evidence type="ECO:0000256" key="4">
    <source>
        <dbReference type="ARBA" id="ARBA00022741"/>
    </source>
</evidence>
<comment type="subcellular location">
    <subcellularLocation>
        <location evidence="1">Cytoplasm</location>
    </subcellularLocation>
</comment>
<comment type="catalytic activity">
    <reaction evidence="7">
        <text>GTP + H2O = GDP + phosphate + H(+)</text>
        <dbReference type="Rhea" id="RHEA:19669"/>
        <dbReference type="ChEBI" id="CHEBI:15377"/>
        <dbReference type="ChEBI" id="CHEBI:15378"/>
        <dbReference type="ChEBI" id="CHEBI:37565"/>
        <dbReference type="ChEBI" id="CHEBI:43474"/>
        <dbReference type="ChEBI" id="CHEBI:58189"/>
    </reaction>
</comment>
<keyword evidence="5" id="KW-0378">Hydrolase</keyword>
<keyword evidence="4" id="KW-0547">Nucleotide-binding</keyword>
<dbReference type="Gene3D" id="3.30.70.240">
    <property type="match status" value="1"/>
</dbReference>
<feature type="compositionally biased region" description="Low complexity" evidence="10">
    <location>
        <begin position="717"/>
        <end position="739"/>
    </location>
</feature>
<reference evidence="12 13" key="1">
    <citation type="journal article" date="2005" name="Nature">
        <title>The genome of the social amoeba Dictyostelium discoideum.</title>
        <authorList>
            <consortium name="The Dictyostelium discoideum Sequencing Consortium"/>
            <person name="Eichinger L."/>
            <person name="Pachebat J.A."/>
            <person name="Glockner G."/>
            <person name="Rajandream M.A."/>
            <person name="Sucgang R."/>
            <person name="Berriman M."/>
            <person name="Song J."/>
            <person name="Olsen R."/>
            <person name="Szafranski K."/>
            <person name="Xu Q."/>
            <person name="Tunggal B."/>
            <person name="Kummerfeld S."/>
            <person name="Madera M."/>
            <person name="Konfortov B.A."/>
            <person name="Rivero F."/>
            <person name="Bankier A.T."/>
            <person name="Lehmann R."/>
            <person name="Hamlin N."/>
            <person name="Davies R."/>
            <person name="Gaudet P."/>
            <person name="Fey P."/>
            <person name="Pilcher K."/>
            <person name="Chen G."/>
            <person name="Saunders D."/>
            <person name="Sodergren E."/>
            <person name="Davis P."/>
            <person name="Kerhornou A."/>
            <person name="Nie X."/>
            <person name="Hall N."/>
            <person name="Anjard C."/>
            <person name="Hemphill L."/>
            <person name="Bason N."/>
            <person name="Farbrother P."/>
            <person name="Desany B."/>
            <person name="Just E."/>
            <person name="Morio T."/>
            <person name="Rost R."/>
            <person name="Churcher C."/>
            <person name="Cooper J."/>
            <person name="Haydock S."/>
            <person name="van Driessche N."/>
            <person name="Cronin A."/>
            <person name="Goodhead I."/>
            <person name="Muzny D."/>
            <person name="Mourier T."/>
            <person name="Pain A."/>
            <person name="Lu M."/>
            <person name="Harper D."/>
            <person name="Lindsay R."/>
            <person name="Hauser H."/>
            <person name="James K."/>
            <person name="Quiles M."/>
            <person name="Madan Babu M."/>
            <person name="Saito T."/>
            <person name="Buchrieser C."/>
            <person name="Wardroper A."/>
            <person name="Felder M."/>
            <person name="Thangavelu M."/>
            <person name="Johnson D."/>
            <person name="Knights A."/>
            <person name="Loulseged H."/>
            <person name="Mungall K."/>
            <person name="Oliver K."/>
            <person name="Price C."/>
            <person name="Quail M.A."/>
            <person name="Urushihara H."/>
            <person name="Hernandez J."/>
            <person name="Rabbinowitsch E."/>
            <person name="Steffen D."/>
            <person name="Sanders M."/>
            <person name="Ma J."/>
            <person name="Kohara Y."/>
            <person name="Sharp S."/>
            <person name="Simmonds M."/>
            <person name="Spiegler S."/>
            <person name="Tivey A."/>
            <person name="Sugano S."/>
            <person name="White B."/>
            <person name="Walker D."/>
            <person name="Woodward J."/>
            <person name="Winckler T."/>
            <person name="Tanaka Y."/>
            <person name="Shaulsky G."/>
            <person name="Schleicher M."/>
            <person name="Weinstock G."/>
            <person name="Rosenthal A."/>
            <person name="Cox E.C."/>
            <person name="Chisholm R.L."/>
            <person name="Gibbs R."/>
            <person name="Loomis W.F."/>
            <person name="Platzer M."/>
            <person name="Kay R.R."/>
            <person name="Williams J."/>
            <person name="Dear P.H."/>
            <person name="Noegel A.A."/>
            <person name="Barrell B."/>
            <person name="Kuspa A."/>
        </authorList>
    </citation>
    <scope>NUCLEOTIDE SEQUENCE [LARGE SCALE GENOMIC DNA]</scope>
    <source>
        <strain evidence="12 13">AX4</strain>
    </source>
</reference>
<dbReference type="GeneID" id="8622177"/>
<comment type="caution">
    <text evidence="12">The sequence shown here is derived from an EMBL/GenBank/DDBJ whole genome shotgun (WGS) entry which is preliminary data.</text>
</comment>
<dbReference type="VEuPathDB" id="AmoebaDB:DDB_G0279689"/>
<evidence type="ECO:0000259" key="11">
    <source>
        <dbReference type="PROSITE" id="PS51722"/>
    </source>
</evidence>
<evidence type="ECO:0000313" key="13">
    <source>
        <dbReference type="Proteomes" id="UP000002195"/>
    </source>
</evidence>
<dbReference type="NCBIfam" id="TIGR00231">
    <property type="entry name" value="small_GTP"/>
    <property type="match status" value="1"/>
</dbReference>
<evidence type="ECO:0000313" key="12">
    <source>
        <dbReference type="EMBL" id="EAL67619.1"/>
    </source>
</evidence>
<evidence type="ECO:0000256" key="8">
    <source>
        <dbReference type="ARBA" id="ARBA00068031"/>
    </source>
</evidence>
<dbReference type="GO" id="GO:0005525">
    <property type="term" value="F:GTP binding"/>
    <property type="evidence" value="ECO:0007669"/>
    <property type="project" value="UniProtKB-KW"/>
</dbReference>
<dbReference type="Proteomes" id="UP000002195">
    <property type="component" value="Unassembled WGS sequence"/>
</dbReference>
<feature type="region of interest" description="Disordered" evidence="10">
    <location>
        <begin position="877"/>
        <end position="933"/>
    </location>
</feature>
<dbReference type="PRO" id="PR:Q54WF2"/>
<dbReference type="Gene3D" id="2.40.30.10">
    <property type="entry name" value="Translation factors"/>
    <property type="match status" value="1"/>
</dbReference>
<keyword evidence="12" id="KW-0251">Elongation factor</keyword>
<dbReference type="KEGG" id="ddi:DDB_G0279689"/>
<dbReference type="InterPro" id="IPR020568">
    <property type="entry name" value="Ribosomal_Su5_D2-typ_SF"/>
</dbReference>
<dbReference type="PhylomeDB" id="Q54WF2"/>
<dbReference type="PANTHER" id="PTHR42908">
    <property type="entry name" value="TRANSLATION ELONGATION FACTOR-RELATED"/>
    <property type="match status" value="1"/>
</dbReference>
<dbReference type="EMBL" id="AAFI02000032">
    <property type="protein sequence ID" value="EAL67619.1"/>
    <property type="molecule type" value="Genomic_DNA"/>
</dbReference>
<proteinExistence type="predicted"/>
<dbReference type="CDD" id="cd04096">
    <property type="entry name" value="eEF2_snRNP_like_C"/>
    <property type="match status" value="1"/>
</dbReference>
<accession>Q54WF2</accession>
<dbReference type="Gene3D" id="3.40.50.300">
    <property type="entry name" value="P-loop containing nucleotide triphosphate hydrolases"/>
    <property type="match status" value="1"/>
</dbReference>
<dbReference type="SUPFAM" id="SSF50447">
    <property type="entry name" value="Translation proteins"/>
    <property type="match status" value="1"/>
</dbReference>
<evidence type="ECO:0000256" key="6">
    <source>
        <dbReference type="ARBA" id="ARBA00023134"/>
    </source>
</evidence>
<dbReference type="InterPro" id="IPR009000">
    <property type="entry name" value="Transl_B-barrel_sf"/>
</dbReference>
<keyword evidence="3" id="KW-0690">Ribosome biogenesis</keyword>
<dbReference type="Pfam" id="PF00009">
    <property type="entry name" value="GTP_EFTU"/>
    <property type="match status" value="1"/>
</dbReference>
<dbReference type="PRINTS" id="PR00315">
    <property type="entry name" value="ELONGATNFCT"/>
</dbReference>
<dbReference type="GO" id="GO:0005737">
    <property type="term" value="C:cytoplasm"/>
    <property type="evidence" value="ECO:0000314"/>
    <property type="project" value="dictyBase"/>
</dbReference>
<dbReference type="InterPro" id="IPR000640">
    <property type="entry name" value="EFG_V-like"/>
</dbReference>
<dbReference type="GO" id="GO:0043022">
    <property type="term" value="F:ribosome binding"/>
    <property type="evidence" value="ECO:0000318"/>
    <property type="project" value="GO_Central"/>
</dbReference>
<evidence type="ECO:0000256" key="7">
    <source>
        <dbReference type="ARBA" id="ARBA00048548"/>
    </source>
</evidence>